<gene>
    <name evidence="6" type="ORF">ACFQNJ_07345</name>
</gene>
<organism evidence="6 7">
    <name type="scientific">Hydrogenophaga bisanensis</name>
    <dbReference type="NCBI Taxonomy" id="439611"/>
    <lineage>
        <taxon>Bacteria</taxon>
        <taxon>Pseudomonadati</taxon>
        <taxon>Pseudomonadota</taxon>
        <taxon>Betaproteobacteria</taxon>
        <taxon>Burkholderiales</taxon>
        <taxon>Comamonadaceae</taxon>
        <taxon>Hydrogenophaga</taxon>
    </lineage>
</organism>
<dbReference type="InterPro" id="IPR014883">
    <property type="entry name" value="VRR_NUC"/>
</dbReference>
<evidence type="ECO:0000259" key="5">
    <source>
        <dbReference type="Pfam" id="PF08774"/>
    </source>
</evidence>
<protein>
    <submittedName>
        <fullName evidence="6">VRR-NUC domain-containing protein</fullName>
    </submittedName>
</protein>
<sequence length="155" mass="16734">MVRTDANTNPHRRAKKVQMSAAPYRGAPIRTCPAPAAGTDLLGDEIQTPQTNRRPEAAALVEVLKALRAHPAVAWAERMNSGAAKVGNRFIRFGWPGCPDVLGQLKDGRLLGVEVKAKAGRVSTEQAAFIERIRCAGGVAFVARDLRDVFAHLNN</sequence>
<evidence type="ECO:0000313" key="7">
    <source>
        <dbReference type="Proteomes" id="UP001596495"/>
    </source>
</evidence>
<dbReference type="Pfam" id="PF08774">
    <property type="entry name" value="VRR_NUC"/>
    <property type="match status" value="1"/>
</dbReference>
<name>A0ABW2R8C4_9BURK</name>
<feature type="domain" description="VRR-NUC" evidence="5">
    <location>
        <begin position="92"/>
        <end position="144"/>
    </location>
</feature>
<accession>A0ABW2R8C4</accession>
<dbReference type="InterPro" id="IPR011856">
    <property type="entry name" value="tRNA_endonuc-like_dom_sf"/>
</dbReference>
<evidence type="ECO:0000256" key="2">
    <source>
        <dbReference type="ARBA" id="ARBA00022722"/>
    </source>
</evidence>
<evidence type="ECO:0000313" key="6">
    <source>
        <dbReference type="EMBL" id="MFC7434323.1"/>
    </source>
</evidence>
<keyword evidence="2" id="KW-0540">Nuclease</keyword>
<evidence type="ECO:0000256" key="1">
    <source>
        <dbReference type="ARBA" id="ARBA00001946"/>
    </source>
</evidence>
<dbReference type="Gene3D" id="3.40.1350.10">
    <property type="match status" value="1"/>
</dbReference>
<keyword evidence="7" id="KW-1185">Reference proteome</keyword>
<evidence type="ECO:0000256" key="4">
    <source>
        <dbReference type="SAM" id="MobiDB-lite"/>
    </source>
</evidence>
<reference evidence="7" key="1">
    <citation type="journal article" date="2019" name="Int. J. Syst. Evol. Microbiol.">
        <title>The Global Catalogue of Microorganisms (GCM) 10K type strain sequencing project: providing services to taxonomists for standard genome sequencing and annotation.</title>
        <authorList>
            <consortium name="The Broad Institute Genomics Platform"/>
            <consortium name="The Broad Institute Genome Sequencing Center for Infectious Disease"/>
            <person name="Wu L."/>
            <person name="Ma J."/>
        </authorList>
    </citation>
    <scope>NUCLEOTIDE SEQUENCE [LARGE SCALE GENOMIC DNA]</scope>
    <source>
        <strain evidence="7">CCUG 54518</strain>
    </source>
</reference>
<dbReference type="RefSeq" id="WP_382255546.1">
    <property type="nucleotide sequence ID" value="NZ_JBHTBX010000004.1"/>
</dbReference>
<comment type="caution">
    <text evidence="6">The sequence shown here is derived from an EMBL/GenBank/DDBJ whole genome shotgun (WGS) entry which is preliminary data.</text>
</comment>
<dbReference type="EMBL" id="JBHTBX010000004">
    <property type="protein sequence ID" value="MFC7434323.1"/>
    <property type="molecule type" value="Genomic_DNA"/>
</dbReference>
<comment type="cofactor">
    <cofactor evidence="1">
        <name>Mg(2+)</name>
        <dbReference type="ChEBI" id="CHEBI:18420"/>
    </cofactor>
</comment>
<feature type="region of interest" description="Disordered" evidence="4">
    <location>
        <begin position="1"/>
        <end position="20"/>
    </location>
</feature>
<dbReference type="Proteomes" id="UP001596495">
    <property type="component" value="Unassembled WGS sequence"/>
</dbReference>
<evidence type="ECO:0000256" key="3">
    <source>
        <dbReference type="ARBA" id="ARBA00022801"/>
    </source>
</evidence>
<keyword evidence="3" id="KW-0378">Hydrolase</keyword>
<proteinExistence type="predicted"/>